<dbReference type="InterPro" id="IPR001584">
    <property type="entry name" value="Integrase_cat-core"/>
</dbReference>
<comment type="caution">
    <text evidence="2">The sequence shown here is derived from an EMBL/GenBank/DDBJ whole genome shotgun (WGS) entry which is preliminary data.</text>
</comment>
<keyword evidence="3" id="KW-1185">Reference proteome</keyword>
<dbReference type="GO" id="GO:0015074">
    <property type="term" value="P:DNA integration"/>
    <property type="evidence" value="ECO:0007669"/>
    <property type="project" value="InterPro"/>
</dbReference>
<dbReference type="InterPro" id="IPR050951">
    <property type="entry name" value="Retrovirus_Pol_polyprotein"/>
</dbReference>
<evidence type="ECO:0000259" key="1">
    <source>
        <dbReference type="PROSITE" id="PS50994"/>
    </source>
</evidence>
<reference evidence="2" key="1">
    <citation type="submission" date="2018-05" db="EMBL/GenBank/DDBJ databases">
        <title>Draft genome of Mucuna pruriens seed.</title>
        <authorList>
            <person name="Nnadi N.E."/>
            <person name="Vos R."/>
            <person name="Hasami M.H."/>
            <person name="Devisetty U.K."/>
            <person name="Aguiy J.C."/>
        </authorList>
    </citation>
    <scope>NUCLEOTIDE SEQUENCE [LARGE SCALE GENOMIC DNA]</scope>
    <source>
        <strain evidence="2">JCA_2017</strain>
    </source>
</reference>
<dbReference type="InterPro" id="IPR012337">
    <property type="entry name" value="RNaseH-like_sf"/>
</dbReference>
<organism evidence="2 3">
    <name type="scientific">Mucuna pruriens</name>
    <name type="common">Velvet bean</name>
    <name type="synonym">Dolichos pruriens</name>
    <dbReference type="NCBI Taxonomy" id="157652"/>
    <lineage>
        <taxon>Eukaryota</taxon>
        <taxon>Viridiplantae</taxon>
        <taxon>Streptophyta</taxon>
        <taxon>Embryophyta</taxon>
        <taxon>Tracheophyta</taxon>
        <taxon>Spermatophyta</taxon>
        <taxon>Magnoliopsida</taxon>
        <taxon>eudicotyledons</taxon>
        <taxon>Gunneridae</taxon>
        <taxon>Pentapetalae</taxon>
        <taxon>rosids</taxon>
        <taxon>fabids</taxon>
        <taxon>Fabales</taxon>
        <taxon>Fabaceae</taxon>
        <taxon>Papilionoideae</taxon>
        <taxon>50 kb inversion clade</taxon>
        <taxon>NPAAA clade</taxon>
        <taxon>indigoferoid/millettioid clade</taxon>
        <taxon>Phaseoleae</taxon>
        <taxon>Mucuna</taxon>
    </lineage>
</organism>
<dbReference type="Pfam" id="PF00665">
    <property type="entry name" value="rve"/>
    <property type="match status" value="1"/>
</dbReference>
<dbReference type="SUPFAM" id="SSF53098">
    <property type="entry name" value="Ribonuclease H-like"/>
    <property type="match status" value="1"/>
</dbReference>
<accession>A0A371DZV6</accession>
<feature type="non-terminal residue" evidence="2">
    <location>
        <position position="1"/>
    </location>
</feature>
<dbReference type="PROSITE" id="PS50994">
    <property type="entry name" value="INTEGRASE"/>
    <property type="match status" value="1"/>
</dbReference>
<dbReference type="PANTHER" id="PTHR37984">
    <property type="entry name" value="PROTEIN CBG26694"/>
    <property type="match status" value="1"/>
</dbReference>
<gene>
    <name evidence="2" type="ORF">CR513_62643</name>
</gene>
<dbReference type="EMBL" id="QJKJ01017873">
    <property type="protein sequence ID" value="RDX58070.1"/>
    <property type="molecule type" value="Genomic_DNA"/>
</dbReference>
<protein>
    <recommendedName>
        <fullName evidence="1">Integrase catalytic domain-containing protein</fullName>
    </recommendedName>
</protein>
<dbReference type="GO" id="GO:0003676">
    <property type="term" value="F:nucleic acid binding"/>
    <property type="evidence" value="ECO:0007669"/>
    <property type="project" value="InterPro"/>
</dbReference>
<name>A0A371DZV6_MUCPR</name>
<evidence type="ECO:0000313" key="2">
    <source>
        <dbReference type="EMBL" id="RDX58070.1"/>
    </source>
</evidence>
<proteinExistence type="predicted"/>
<evidence type="ECO:0000313" key="3">
    <source>
        <dbReference type="Proteomes" id="UP000257109"/>
    </source>
</evidence>
<dbReference type="InterPro" id="IPR036397">
    <property type="entry name" value="RNaseH_sf"/>
</dbReference>
<dbReference type="OrthoDB" id="1424201at2759"/>
<dbReference type="AlphaFoldDB" id="A0A371DZV6"/>
<feature type="domain" description="Integrase catalytic" evidence="1">
    <location>
        <begin position="119"/>
        <end position="221"/>
    </location>
</feature>
<dbReference type="Gene3D" id="3.30.420.10">
    <property type="entry name" value="Ribonuclease H-like superfamily/Ribonuclease H"/>
    <property type="match status" value="1"/>
</dbReference>
<dbReference type="PANTHER" id="PTHR37984:SF5">
    <property type="entry name" value="PROTEIN NYNRIN-LIKE"/>
    <property type="match status" value="1"/>
</dbReference>
<sequence length="221" mass="25553">MNQLVKYWDKATKLATSFKKFTLLHVPQEQNERTNLLSKLASTQKSEYHRSIIHKKSIDRQLKSWAYVVLSRDGRGSHVGGQAFASKISKAGYYWPTLKSDYCEYVRRNSQGLPKQLRLIMSPCLFYKLGVVILGPFPMVKYLIVAVDYFTRWIEAKPIVTILAERVKRFYYKKLVCHFGHPTAIVLDKGTQFTSRSIAEFCSQLKIKQPFTLVEHPQTNG</sequence>
<dbReference type="Proteomes" id="UP000257109">
    <property type="component" value="Unassembled WGS sequence"/>
</dbReference>